<protein>
    <submittedName>
        <fullName evidence="2">tRNA (Cmo5U34)-methyltransferase</fullName>
    </submittedName>
</protein>
<reference evidence="2 3" key="1">
    <citation type="submission" date="2016-10" db="EMBL/GenBank/DDBJ databases">
        <authorList>
            <person name="Varghese N."/>
            <person name="Submissions S."/>
        </authorList>
    </citation>
    <scope>NUCLEOTIDE SEQUENCE [LARGE SCALE GENOMIC DNA]</scope>
    <source>
        <strain evidence="2 3">CIP 109853</strain>
    </source>
</reference>
<dbReference type="InterPro" id="IPR041698">
    <property type="entry name" value="Methyltransf_25"/>
</dbReference>
<dbReference type="Gene3D" id="3.40.50.150">
    <property type="entry name" value="Vaccinia Virus protein VP39"/>
    <property type="match status" value="1"/>
</dbReference>
<organism evidence="2 3">
    <name type="scientific">Pseudomonas cuatrocienegasensis</name>
    <dbReference type="NCBI Taxonomy" id="543360"/>
    <lineage>
        <taxon>Bacteria</taxon>
        <taxon>Pseudomonadati</taxon>
        <taxon>Pseudomonadota</taxon>
        <taxon>Gammaproteobacteria</taxon>
        <taxon>Pseudomonadales</taxon>
        <taxon>Pseudomonadaceae</taxon>
        <taxon>Pseudomonas</taxon>
    </lineage>
</organism>
<evidence type="ECO:0000259" key="1">
    <source>
        <dbReference type="Pfam" id="PF13649"/>
    </source>
</evidence>
<dbReference type="InterPro" id="IPR029063">
    <property type="entry name" value="SAM-dependent_MTases_sf"/>
</dbReference>
<keyword evidence="3" id="KW-1185">Reference proteome</keyword>
<sequence length="238" mass="25930">MHNEELKALFDQQAAGYDKQWAGMASLRDALYLLLDALFAGLPETARILCVGVGTGAELAHLAERFPGWYFTAVDPSGAMLDICRQRATQGGFLSRCSFHHGYLDTLPAEPSHDGATCFLVSHFLLEPQARIALFHEIARRLEVGGVLANVDLASDVQSPAYEVLLRSWMTLMSSASVPPDVLERARAAYASDVAILPPQQVADLIKEAGFEAPVQFFQAGLMHGWFGARKADINLGK</sequence>
<dbReference type="EMBL" id="FOFP01000006">
    <property type="protein sequence ID" value="SEQ44492.1"/>
    <property type="molecule type" value="Genomic_DNA"/>
</dbReference>
<name>A0ABY1BBC1_9PSED</name>
<dbReference type="SUPFAM" id="SSF53335">
    <property type="entry name" value="S-adenosyl-L-methionine-dependent methyltransferases"/>
    <property type="match status" value="1"/>
</dbReference>
<gene>
    <name evidence="2" type="ORF">SAMN05216600_10614</name>
</gene>
<dbReference type="Pfam" id="PF13649">
    <property type="entry name" value="Methyltransf_25"/>
    <property type="match status" value="1"/>
</dbReference>
<accession>A0ABY1BBC1</accession>
<evidence type="ECO:0000313" key="3">
    <source>
        <dbReference type="Proteomes" id="UP000198512"/>
    </source>
</evidence>
<dbReference type="RefSeq" id="WP_069521263.1">
    <property type="nucleotide sequence ID" value="NZ_FOFP01000006.1"/>
</dbReference>
<dbReference type="CDD" id="cd02440">
    <property type="entry name" value="AdoMet_MTases"/>
    <property type="match status" value="1"/>
</dbReference>
<dbReference type="Proteomes" id="UP000198512">
    <property type="component" value="Unassembled WGS sequence"/>
</dbReference>
<comment type="caution">
    <text evidence="2">The sequence shown here is derived from an EMBL/GenBank/DDBJ whole genome shotgun (WGS) entry which is preliminary data.</text>
</comment>
<proteinExistence type="predicted"/>
<feature type="domain" description="Methyltransferase" evidence="1">
    <location>
        <begin position="48"/>
        <end position="146"/>
    </location>
</feature>
<evidence type="ECO:0000313" key="2">
    <source>
        <dbReference type="EMBL" id="SEQ44492.1"/>
    </source>
</evidence>